<sequence>MKFFYKIPKSNVNPSLKLARKIIYISVEAVIMTMLVIKSFTVAYENDINLILRQLNELKASIGGFGINESLFWFMIKCSICTIATFDMCLYFRKKLKKNKRVL</sequence>
<dbReference type="EMBL" id="CP009920">
    <property type="protein sequence ID" value="AJI23671.1"/>
    <property type="molecule type" value="Genomic_DNA"/>
</dbReference>
<name>A0A0B6AJG2_PRIM2</name>
<dbReference type="AlphaFoldDB" id="A0A0B6AJG2"/>
<dbReference type="HOGENOM" id="CLU_2258110_0_0_9"/>
<dbReference type="Proteomes" id="UP000031829">
    <property type="component" value="Chromosome"/>
</dbReference>
<evidence type="ECO:0000313" key="1">
    <source>
        <dbReference type="EMBL" id="AJI23671.1"/>
    </source>
</evidence>
<protein>
    <submittedName>
        <fullName evidence="1">Uncharacterized protein</fullName>
    </submittedName>
</protein>
<proteinExistence type="predicted"/>
<dbReference type="KEGG" id="bmeg:BG04_364"/>
<reference evidence="1 2" key="1">
    <citation type="journal article" date="2015" name="Genome Announc.">
        <title>Complete genome sequences for 35 biothreat assay-relevant bacillus species.</title>
        <authorList>
            <person name="Johnson S.L."/>
            <person name="Daligault H.E."/>
            <person name="Davenport K.W."/>
            <person name="Jaissle J."/>
            <person name="Frey K.G."/>
            <person name="Ladner J.T."/>
            <person name="Broomall S.M."/>
            <person name="Bishop-Lilly K.A."/>
            <person name="Bruce D.C."/>
            <person name="Gibbons H.S."/>
            <person name="Coyne S.R."/>
            <person name="Lo C.C."/>
            <person name="Meincke L."/>
            <person name="Munk A.C."/>
            <person name="Koroleva G.I."/>
            <person name="Rosenzweig C.N."/>
            <person name="Palacios G.F."/>
            <person name="Redden C.L."/>
            <person name="Minogue T.D."/>
            <person name="Chain P.S."/>
        </authorList>
    </citation>
    <scope>NUCLEOTIDE SEQUENCE [LARGE SCALE GENOMIC DNA]</scope>
    <source>
        <strain evidence="2">ATCC 14581 / DSM 32 / JCM 2506 / NBRC 15308 / NCIMB 9376 / NCTC 10342 / NRRL B-14308 / VKM B-512</strain>
    </source>
</reference>
<gene>
    <name evidence="1" type="ORF">BG04_364</name>
</gene>
<organism evidence="1 2">
    <name type="scientific">Priestia megaterium (strain ATCC 14581 / DSM 32 / CCUG 1817 / JCM 2506 / NBRC 15308 / NCIMB 9376 / NCTC 10342 / NRRL B-14308 / VKM B-512 / Ford 19)</name>
    <name type="common">Bacillus megaterium</name>
    <dbReference type="NCBI Taxonomy" id="1348623"/>
    <lineage>
        <taxon>Bacteria</taxon>
        <taxon>Bacillati</taxon>
        <taxon>Bacillota</taxon>
        <taxon>Bacilli</taxon>
        <taxon>Bacillales</taxon>
        <taxon>Bacillaceae</taxon>
        <taxon>Priestia</taxon>
    </lineage>
</organism>
<accession>A0A0B6AJG2</accession>
<evidence type="ECO:0000313" key="2">
    <source>
        <dbReference type="Proteomes" id="UP000031829"/>
    </source>
</evidence>